<dbReference type="InterPro" id="IPR054422">
    <property type="entry name" value="TetR-like_HI_0893_C"/>
</dbReference>
<dbReference type="RefSeq" id="WP_379125333.1">
    <property type="nucleotide sequence ID" value="NZ_JBHLVF010000040.1"/>
</dbReference>
<reference evidence="2 3" key="1">
    <citation type="submission" date="2024-09" db="EMBL/GenBank/DDBJ databases">
        <authorList>
            <person name="Sun Q."/>
            <person name="Mori K."/>
        </authorList>
    </citation>
    <scope>NUCLEOTIDE SEQUENCE [LARGE SCALE GENOMIC DNA]</scope>
    <source>
        <strain evidence="2 3">CCM 4839</strain>
    </source>
</reference>
<proteinExistence type="predicted"/>
<organism evidence="2 3">
    <name type="scientific">Paenibacillus mendelii</name>
    <dbReference type="NCBI Taxonomy" id="206163"/>
    <lineage>
        <taxon>Bacteria</taxon>
        <taxon>Bacillati</taxon>
        <taxon>Bacillota</taxon>
        <taxon>Bacilli</taxon>
        <taxon>Bacillales</taxon>
        <taxon>Paenibacillaceae</taxon>
        <taxon>Paenibacillus</taxon>
    </lineage>
</organism>
<evidence type="ECO:0000259" key="1">
    <source>
        <dbReference type="Pfam" id="PF22604"/>
    </source>
</evidence>
<gene>
    <name evidence="2" type="ORF">ACFFJ8_22620</name>
</gene>
<feature type="domain" description="Tetracyclin repressor-like HI-0893 C-terminal" evidence="1">
    <location>
        <begin position="20"/>
        <end position="89"/>
    </location>
</feature>
<accession>A0ABV6JH30</accession>
<dbReference type="Proteomes" id="UP001589818">
    <property type="component" value="Unassembled WGS sequence"/>
</dbReference>
<dbReference type="Gene3D" id="1.10.357.10">
    <property type="entry name" value="Tetracycline Repressor, domain 2"/>
    <property type="match status" value="1"/>
</dbReference>
<dbReference type="EMBL" id="JBHLVF010000040">
    <property type="protein sequence ID" value="MFC0394150.1"/>
    <property type="molecule type" value="Genomic_DNA"/>
</dbReference>
<keyword evidence="3" id="KW-1185">Reference proteome</keyword>
<name>A0ABV6JH30_9BACL</name>
<evidence type="ECO:0000313" key="3">
    <source>
        <dbReference type="Proteomes" id="UP001589818"/>
    </source>
</evidence>
<comment type="caution">
    <text evidence="2">The sequence shown here is derived from an EMBL/GenBank/DDBJ whole genome shotgun (WGS) entry which is preliminary data.</text>
</comment>
<evidence type="ECO:0000313" key="2">
    <source>
        <dbReference type="EMBL" id="MFC0394150.1"/>
    </source>
</evidence>
<protein>
    <recommendedName>
        <fullName evidence="1">Tetracyclin repressor-like HI-0893 C-terminal domain-containing protein</fullName>
    </recommendedName>
</protein>
<dbReference type="Pfam" id="PF22604">
    <property type="entry name" value="TetR_HI_0893_C"/>
    <property type="match status" value="1"/>
</dbReference>
<sequence>MCQGITDLLFLKELIQNLSLEESGSLFKPILDLLEKGKQENLLKPLNTRLLLTYSCAPIVQLAKEYHKGNFQFNDENITEIIRMSWDSIKE</sequence>